<dbReference type="PROSITE" id="PS51688">
    <property type="entry name" value="ICA"/>
    <property type="match status" value="1"/>
</dbReference>
<dbReference type="InterPro" id="IPR030392">
    <property type="entry name" value="S74_ICA"/>
</dbReference>
<organism evidence="4 5">
    <name type="scientific">Archangium gephyra</name>
    <dbReference type="NCBI Taxonomy" id="48"/>
    <lineage>
        <taxon>Bacteria</taxon>
        <taxon>Pseudomonadati</taxon>
        <taxon>Myxococcota</taxon>
        <taxon>Myxococcia</taxon>
        <taxon>Myxococcales</taxon>
        <taxon>Cystobacterineae</taxon>
        <taxon>Archangiaceae</taxon>
        <taxon>Archangium</taxon>
    </lineage>
</organism>
<gene>
    <name evidence="4" type="ORF">DI536_27750</name>
</gene>
<comment type="caution">
    <text evidence="4">The sequence shown here is derived from an EMBL/GenBank/DDBJ whole genome shotgun (WGS) entry which is preliminary data.</text>
</comment>
<dbReference type="InterPro" id="IPR011049">
    <property type="entry name" value="Serralysin-like_metalloprot_C"/>
</dbReference>
<evidence type="ECO:0000259" key="3">
    <source>
        <dbReference type="PROSITE" id="PS51688"/>
    </source>
</evidence>
<evidence type="ECO:0000313" key="4">
    <source>
        <dbReference type="EMBL" id="PZR07449.1"/>
    </source>
</evidence>
<dbReference type="Pfam" id="PF23657">
    <property type="entry name" value="DUF7151"/>
    <property type="match status" value="2"/>
</dbReference>
<feature type="chain" id="PRO_5015946281" description="Peptidase S74 domain-containing protein" evidence="2">
    <location>
        <begin position="24"/>
        <end position="556"/>
    </location>
</feature>
<keyword evidence="1" id="KW-0175">Coiled coil</keyword>
<dbReference type="InterPro" id="IPR008640">
    <property type="entry name" value="Adhesin_Head_dom"/>
</dbReference>
<dbReference type="AlphaFoldDB" id="A0A2W5SVT3"/>
<sequence length="556" mass="57778">MIRRAVVLSVSLFLAACSNPAGQTNNGLVALTNAEPAGENCAGGGVKLRFGLDANGNARLDEDEVDSTLTQYVCNGVAGANGMNGMNGLAGADGTMGTMGTVGPAGPAGAAGPATVSINTPEAPGANCRYGGVQVQFGPDVDGDLLLDPGEINAALTRFICNGTAGVDCHDLNGNDACDPATEDKDLDGDCDVDDCHTPNTADFIRNQTTAQMADFNIAGTGTAARIRILDSQTVANDVFVFRGVPCCGSGSTVPRDLFRLNNSGGFVAFGVLGLGNIPAQGAGERLMWHPFKAAFRAGSIGNAGTQWDDTNVGFYSWAGGYNTIALGLGSFAMGYQSTALGTYSSAVGYTTNADGTGAVAIGYRTTADADYSVAIGQRASANGRAGSITFADASTTDSVEASANNQFSVRAAGGYRLFTNATMTTGVQLSAGGSSWAVVSDRNAKTDFAELDGEELLHKLAKMPVQSWVYKEEVGHPRHVGPMAQDFYGAFGLGLNDVTINTLDIDGVNLAASKALERRTSELMEKTRRVEKLENEVEELKAAMRRLEQRLSKQK</sequence>
<dbReference type="GO" id="GO:0019867">
    <property type="term" value="C:outer membrane"/>
    <property type="evidence" value="ECO:0007669"/>
    <property type="project" value="InterPro"/>
</dbReference>
<protein>
    <recommendedName>
        <fullName evidence="3">Peptidase S74 domain-containing protein</fullName>
    </recommendedName>
</protein>
<reference evidence="4 5" key="1">
    <citation type="submission" date="2017-08" db="EMBL/GenBank/DDBJ databases">
        <title>Infants hospitalized years apart are colonized by the same room-sourced microbial strains.</title>
        <authorList>
            <person name="Brooks B."/>
            <person name="Olm M.R."/>
            <person name="Firek B.A."/>
            <person name="Baker R."/>
            <person name="Thomas B.C."/>
            <person name="Morowitz M.J."/>
            <person name="Banfield J.F."/>
        </authorList>
    </citation>
    <scope>NUCLEOTIDE SEQUENCE [LARGE SCALE GENOMIC DNA]</scope>
    <source>
        <strain evidence="4">S2_003_000_R2_14</strain>
    </source>
</reference>
<dbReference type="Pfam" id="PF05658">
    <property type="entry name" value="YadA_head"/>
    <property type="match status" value="2"/>
</dbReference>
<accession>A0A2W5SVT3</accession>
<dbReference type="SUPFAM" id="SSF101967">
    <property type="entry name" value="Adhesin YadA, collagen-binding domain"/>
    <property type="match status" value="1"/>
</dbReference>
<dbReference type="Gene3D" id="2.150.10.10">
    <property type="entry name" value="Serralysin-like metalloprotease, C-terminal"/>
    <property type="match status" value="1"/>
</dbReference>
<dbReference type="Proteomes" id="UP000249061">
    <property type="component" value="Unassembled WGS sequence"/>
</dbReference>
<name>A0A2W5SVT3_9BACT</name>
<dbReference type="PROSITE" id="PS51257">
    <property type="entry name" value="PROKAR_LIPOPROTEIN"/>
    <property type="match status" value="1"/>
</dbReference>
<evidence type="ECO:0000313" key="5">
    <source>
        <dbReference type="Proteomes" id="UP000249061"/>
    </source>
</evidence>
<dbReference type="Pfam" id="PF13884">
    <property type="entry name" value="Peptidase_S74"/>
    <property type="match status" value="1"/>
</dbReference>
<feature type="signal peptide" evidence="2">
    <location>
        <begin position="1"/>
        <end position="23"/>
    </location>
</feature>
<evidence type="ECO:0000256" key="1">
    <source>
        <dbReference type="SAM" id="Coils"/>
    </source>
</evidence>
<keyword evidence="2" id="KW-0732">Signal</keyword>
<dbReference type="EMBL" id="QFQP01000031">
    <property type="protein sequence ID" value="PZR07449.1"/>
    <property type="molecule type" value="Genomic_DNA"/>
</dbReference>
<dbReference type="CDD" id="cd12820">
    <property type="entry name" value="LbR_YadA-like"/>
    <property type="match status" value="1"/>
</dbReference>
<feature type="domain" description="Peptidase S74" evidence="3">
    <location>
        <begin position="441"/>
        <end position="538"/>
    </location>
</feature>
<dbReference type="InterPro" id="IPR055575">
    <property type="entry name" value="DUF7151"/>
</dbReference>
<evidence type="ECO:0000256" key="2">
    <source>
        <dbReference type="SAM" id="SignalP"/>
    </source>
</evidence>
<proteinExistence type="predicted"/>
<feature type="coiled-coil region" evidence="1">
    <location>
        <begin position="517"/>
        <end position="554"/>
    </location>
</feature>